<dbReference type="SUPFAM" id="SSF56784">
    <property type="entry name" value="HAD-like"/>
    <property type="match status" value="1"/>
</dbReference>
<organism evidence="1 2">
    <name type="scientific">Stappia albiluteola</name>
    <dbReference type="NCBI Taxonomy" id="2758565"/>
    <lineage>
        <taxon>Bacteria</taxon>
        <taxon>Pseudomonadati</taxon>
        <taxon>Pseudomonadota</taxon>
        <taxon>Alphaproteobacteria</taxon>
        <taxon>Hyphomicrobiales</taxon>
        <taxon>Stappiaceae</taxon>
        <taxon>Stappia</taxon>
    </lineage>
</organism>
<keyword evidence="2" id="KW-1185">Reference proteome</keyword>
<evidence type="ECO:0000313" key="1">
    <source>
        <dbReference type="EMBL" id="MBA5778001.1"/>
    </source>
</evidence>
<dbReference type="EMBL" id="JACFXV010000054">
    <property type="protein sequence ID" value="MBA5778001.1"/>
    <property type="molecule type" value="Genomic_DNA"/>
</dbReference>
<proteinExistence type="predicted"/>
<dbReference type="RefSeq" id="WP_182165967.1">
    <property type="nucleotide sequence ID" value="NZ_JACFXV010000054.1"/>
</dbReference>
<dbReference type="AlphaFoldDB" id="A0A839AEJ9"/>
<name>A0A839AEJ9_9HYPH</name>
<dbReference type="InterPro" id="IPR036412">
    <property type="entry name" value="HAD-like_sf"/>
</dbReference>
<accession>A0A839AEJ9</accession>
<dbReference type="Proteomes" id="UP000541109">
    <property type="component" value="Unassembled WGS sequence"/>
</dbReference>
<evidence type="ECO:0008006" key="3">
    <source>
        <dbReference type="Google" id="ProtNLM"/>
    </source>
</evidence>
<comment type="caution">
    <text evidence="1">The sequence shown here is derived from an EMBL/GenBank/DDBJ whole genome shotgun (WGS) entry which is preliminary data.</text>
</comment>
<evidence type="ECO:0000313" key="2">
    <source>
        <dbReference type="Proteomes" id="UP000541109"/>
    </source>
</evidence>
<gene>
    <name evidence="1" type="ORF">H2509_12790</name>
</gene>
<sequence length="221" mass="23800">MAEPHPVEPATLTQISVLPKGTRPLIVCDIDEVVLHFIPHLEEYIGQRGYRFDSHVYKLIGNISALDGSPANDETVRSMIQGFFDAHAGEQRLVDGAADSLNALSEFADIVLLTNLPGGHNKPVRTSLLERNGISFPLVTNRGPKGGAVAALAAGRREGVIFIDDSPSNLRSVRASLANAVLIQFIADARFLATAEPLEGLGLKTNDWHQTRTYIEGVLGG</sequence>
<protein>
    <recommendedName>
        <fullName evidence="3">HAD family hydrolase</fullName>
    </recommendedName>
</protein>
<reference evidence="1 2" key="1">
    <citation type="submission" date="2020-07" db="EMBL/GenBank/DDBJ databases">
        <title>Stappia sp., F7233, whole genome shotgun sequencing project.</title>
        <authorList>
            <person name="Jiang S."/>
            <person name="Liu Z.W."/>
            <person name="Du Z.J."/>
        </authorList>
    </citation>
    <scope>NUCLEOTIDE SEQUENCE [LARGE SCALE GENOMIC DNA]</scope>
    <source>
        <strain evidence="1 2">F7233</strain>
    </source>
</reference>